<dbReference type="Proteomes" id="UP000813462">
    <property type="component" value="Unassembled WGS sequence"/>
</dbReference>
<accession>A0A978VM13</accession>
<dbReference type="PANTHER" id="PTHR36482">
    <property type="entry name" value="OSJNBA0024J22.15 PROTEIN"/>
    <property type="match status" value="1"/>
</dbReference>
<evidence type="ECO:0008006" key="3">
    <source>
        <dbReference type="Google" id="ProtNLM"/>
    </source>
</evidence>
<name>A0A978VM13_ZIZJJ</name>
<gene>
    <name evidence="1" type="ORF">FEM48_Zijuj03G0000800</name>
</gene>
<dbReference type="PANTHER" id="PTHR36482:SF6">
    <property type="entry name" value="JASMONATE-INDUCED PROTEIN HOMOLOG"/>
    <property type="match status" value="1"/>
</dbReference>
<proteinExistence type="predicted"/>
<dbReference type="EMBL" id="JAEACU010000003">
    <property type="protein sequence ID" value="KAH7536588.1"/>
    <property type="molecule type" value="Genomic_DNA"/>
</dbReference>
<reference evidence="1" key="1">
    <citation type="journal article" date="2021" name="Front. Plant Sci.">
        <title>Chromosome-Scale Genome Assembly for Chinese Sour Jujube and Insights Into Its Genome Evolution and Domestication Signature.</title>
        <authorList>
            <person name="Shen L.-Y."/>
            <person name="Luo H."/>
            <person name="Wang X.-L."/>
            <person name="Wang X.-M."/>
            <person name="Qiu X.-J."/>
            <person name="Liu H."/>
            <person name="Zhou S.-S."/>
            <person name="Jia K.-H."/>
            <person name="Nie S."/>
            <person name="Bao Y.-T."/>
            <person name="Zhang R.-G."/>
            <person name="Yun Q.-Z."/>
            <person name="Chai Y.-H."/>
            <person name="Lu J.-Y."/>
            <person name="Li Y."/>
            <person name="Zhao S.-W."/>
            <person name="Mao J.-F."/>
            <person name="Jia S.-G."/>
            <person name="Mao Y.-M."/>
        </authorList>
    </citation>
    <scope>NUCLEOTIDE SEQUENCE</scope>
    <source>
        <strain evidence="1">AT0</strain>
        <tissue evidence="1">Leaf</tissue>
    </source>
</reference>
<dbReference type="AlphaFoldDB" id="A0A978VM13"/>
<dbReference type="Pfam" id="PF21230">
    <property type="entry name" value="Nakanori"/>
    <property type="match status" value="1"/>
</dbReference>
<evidence type="ECO:0000313" key="2">
    <source>
        <dbReference type="Proteomes" id="UP000813462"/>
    </source>
</evidence>
<comment type="caution">
    <text evidence="1">The sequence shown here is derived from an EMBL/GenBank/DDBJ whole genome shotgun (WGS) entry which is preliminary data.</text>
</comment>
<dbReference type="InterPro" id="IPR049065">
    <property type="entry name" value="Nakanori"/>
</dbReference>
<protein>
    <recommendedName>
        <fullName evidence="3">23 kDa jasmonate-induced protein-like</fullName>
    </recommendedName>
</protein>
<dbReference type="InterPro" id="IPR053085">
    <property type="entry name" value="Jasmonate-induced_protein"/>
</dbReference>
<sequence length="220" mass="24687">MGEQELQKQALEDNLGDKVFKEELNEEALKICLEDPEFKAYFAYKLKEKGNKGKEALESLKNGLSPDEKTSYTICTIYNATGSDLKLYKSNDFNGKEVTHFPQTLANGQWAAVLHEGVEGSSAAVIYEGKNKDGEDCAWLHAWENGHGTTRVLTEIKHPDHYHVDNWKAIENSIEHSGRGPSSDMGCYCEASSMREKIGGNTYIYSGVMTLKWCFPENAY</sequence>
<organism evidence="1 2">
    <name type="scientific">Ziziphus jujuba var. spinosa</name>
    <dbReference type="NCBI Taxonomy" id="714518"/>
    <lineage>
        <taxon>Eukaryota</taxon>
        <taxon>Viridiplantae</taxon>
        <taxon>Streptophyta</taxon>
        <taxon>Embryophyta</taxon>
        <taxon>Tracheophyta</taxon>
        <taxon>Spermatophyta</taxon>
        <taxon>Magnoliopsida</taxon>
        <taxon>eudicotyledons</taxon>
        <taxon>Gunneridae</taxon>
        <taxon>Pentapetalae</taxon>
        <taxon>rosids</taxon>
        <taxon>fabids</taxon>
        <taxon>Rosales</taxon>
        <taxon>Rhamnaceae</taxon>
        <taxon>Paliureae</taxon>
        <taxon>Ziziphus</taxon>
    </lineage>
</organism>
<evidence type="ECO:0000313" key="1">
    <source>
        <dbReference type="EMBL" id="KAH7536588.1"/>
    </source>
</evidence>